<evidence type="ECO:0000256" key="1">
    <source>
        <dbReference type="ARBA" id="ARBA00010515"/>
    </source>
</evidence>
<organism evidence="5 6">
    <name type="scientific">Deinococcus phoenicis</name>
    <dbReference type="NCBI Taxonomy" id="1476583"/>
    <lineage>
        <taxon>Bacteria</taxon>
        <taxon>Thermotogati</taxon>
        <taxon>Deinococcota</taxon>
        <taxon>Deinococci</taxon>
        <taxon>Deinococcales</taxon>
        <taxon>Deinococcaceae</taxon>
        <taxon>Deinococcus</taxon>
    </lineage>
</organism>
<dbReference type="GO" id="GO:0016787">
    <property type="term" value="F:hydrolase activity"/>
    <property type="evidence" value="ECO:0007669"/>
    <property type="project" value="UniProtKB-KW"/>
</dbReference>
<comment type="similarity">
    <text evidence="1">Belongs to the 'GDXG' lipolytic enzyme family.</text>
</comment>
<feature type="domain" description="Alpha/beta hydrolase fold-3" evidence="4">
    <location>
        <begin position="77"/>
        <end position="283"/>
    </location>
</feature>
<dbReference type="PROSITE" id="PS01174">
    <property type="entry name" value="LIPASE_GDXG_SER"/>
    <property type="match status" value="1"/>
</dbReference>
<feature type="active site" evidence="3">
    <location>
        <position position="155"/>
    </location>
</feature>
<keyword evidence="6" id="KW-1185">Reference proteome</keyword>
<dbReference type="InterPro" id="IPR013094">
    <property type="entry name" value="AB_hydrolase_3"/>
</dbReference>
<dbReference type="SUPFAM" id="SSF53474">
    <property type="entry name" value="alpha/beta-Hydrolases"/>
    <property type="match status" value="1"/>
</dbReference>
<keyword evidence="2 5" id="KW-0378">Hydrolase</keyword>
<dbReference type="Proteomes" id="UP000020492">
    <property type="component" value="Unassembled WGS sequence"/>
</dbReference>
<dbReference type="eggNOG" id="COG0657">
    <property type="taxonomic scope" value="Bacteria"/>
</dbReference>
<evidence type="ECO:0000313" key="6">
    <source>
        <dbReference type="Proteomes" id="UP000020492"/>
    </source>
</evidence>
<dbReference type="AlphaFoldDB" id="A0A016QMU1"/>
<dbReference type="InterPro" id="IPR029058">
    <property type="entry name" value="AB_hydrolase_fold"/>
</dbReference>
<dbReference type="PANTHER" id="PTHR48081:SF8">
    <property type="entry name" value="ALPHA_BETA HYDROLASE FOLD-3 DOMAIN-CONTAINING PROTEIN-RELATED"/>
    <property type="match status" value="1"/>
</dbReference>
<dbReference type="Pfam" id="PF07859">
    <property type="entry name" value="Abhydrolase_3"/>
    <property type="match status" value="1"/>
</dbReference>
<comment type="caution">
    <text evidence="5">The sequence shown here is derived from an EMBL/GenBank/DDBJ whole genome shotgun (WGS) entry which is preliminary data.</text>
</comment>
<dbReference type="EMBL" id="JHAC01000045">
    <property type="protein sequence ID" value="EYB67202.1"/>
    <property type="molecule type" value="Genomic_DNA"/>
</dbReference>
<dbReference type="Gene3D" id="3.40.50.1820">
    <property type="entry name" value="alpha/beta hydrolase"/>
    <property type="match status" value="1"/>
</dbReference>
<accession>A0A016QMU1</accession>
<evidence type="ECO:0000256" key="2">
    <source>
        <dbReference type="ARBA" id="ARBA00022801"/>
    </source>
</evidence>
<dbReference type="PROSITE" id="PS01173">
    <property type="entry name" value="LIPASE_GDXG_HIS"/>
    <property type="match status" value="1"/>
</dbReference>
<dbReference type="PANTHER" id="PTHR48081">
    <property type="entry name" value="AB HYDROLASE SUPERFAMILY PROTEIN C4A8.06C"/>
    <property type="match status" value="1"/>
</dbReference>
<dbReference type="ESTHER" id="9deio-a0a016qmu1">
    <property type="family name" value="Hormone-sensitive_lipase_like"/>
</dbReference>
<proteinExistence type="inferred from homology"/>
<dbReference type="RefSeq" id="WP_034359064.1">
    <property type="nucleotide sequence ID" value="NZ_JHAC01000045.1"/>
</dbReference>
<protein>
    <submittedName>
        <fullName evidence="5">Alpha/beta hydrolase</fullName>
    </submittedName>
</protein>
<sequence length="308" mass="32926">MPLDPKVKATLDQQAALPPLHALPVEVVRQGIAASLHLMPTSDAPVAQVENRTIPGPAGELPIRVYTPQGQGPFPLVVYFHGGGWTICTLDTHDPICRELCAGAGAVVVSVDYRLAPEHPFPAAPDDCFAATRWVAEHAAELGGEPERIAVAGDSAGGNLAAVVALRARDEGGPALRGQLLIYPSTDLLGETASRRENGQGYGLTTEDMHWFRGHYLADEAHAAHPHASPSQAENLSNLPPALVITAEYDPLRDEGEDYARALQAAGVDTRFTRYDGMHHGFFGGVGVYDQTRTALDEANAWLRGVLR</sequence>
<evidence type="ECO:0000259" key="4">
    <source>
        <dbReference type="Pfam" id="PF07859"/>
    </source>
</evidence>
<dbReference type="InterPro" id="IPR050300">
    <property type="entry name" value="GDXG_lipolytic_enzyme"/>
</dbReference>
<dbReference type="OrthoDB" id="9815425at2"/>
<evidence type="ECO:0000313" key="5">
    <source>
        <dbReference type="EMBL" id="EYB67202.1"/>
    </source>
</evidence>
<name>A0A016QMU1_9DEIO</name>
<dbReference type="STRING" id="1476583.DEIPH_ctg047orf0003"/>
<dbReference type="InterPro" id="IPR002168">
    <property type="entry name" value="Lipase_GDXG_HIS_AS"/>
</dbReference>
<reference evidence="5 6" key="1">
    <citation type="submission" date="2014-03" db="EMBL/GenBank/DDBJ databases">
        <title>Draft genome sequence of Deinococcus phoenicis 1P10ME.</title>
        <authorList>
            <person name="Stepanov V.G."/>
            <person name="Vaishampayan P."/>
            <person name="Venkateswaran K."/>
            <person name="Fox G.E."/>
        </authorList>
    </citation>
    <scope>NUCLEOTIDE SEQUENCE [LARGE SCALE GENOMIC DNA]</scope>
    <source>
        <strain evidence="5 6">1P10ME</strain>
    </source>
</reference>
<dbReference type="FunFam" id="3.40.50.1820:FF:000089">
    <property type="entry name" value="Alpha/beta hydrolase"/>
    <property type="match status" value="1"/>
</dbReference>
<evidence type="ECO:0000256" key="3">
    <source>
        <dbReference type="PROSITE-ProRule" id="PRU10038"/>
    </source>
</evidence>
<dbReference type="InterPro" id="IPR033140">
    <property type="entry name" value="Lipase_GDXG_put_SER_AS"/>
</dbReference>
<dbReference type="PATRIC" id="fig|1476583.3.peg.2751"/>
<gene>
    <name evidence="5" type="ORF">DEIPH_ctg047orf0003</name>
</gene>